<evidence type="ECO:0000313" key="1">
    <source>
        <dbReference type="EMBL" id="GHF52016.1"/>
    </source>
</evidence>
<proteinExistence type="predicted"/>
<keyword evidence="4" id="KW-1185">Reference proteome</keyword>
<evidence type="ECO:0000313" key="4">
    <source>
        <dbReference type="Proteomes" id="UP000619376"/>
    </source>
</evidence>
<dbReference type="RefSeq" id="WP_184113374.1">
    <property type="nucleotide sequence ID" value="NZ_BNAJ01000008.1"/>
</dbReference>
<sequence>MRHLPTLPELTGVHVSGECVMGTTARGPLALYRYAPLQGAVLTGQVIPFAAQWPEHLKLFVYRYSPVPALVPGPLPPSLLGRFGTRPRDAGGLRPWDQLTYQGWPVYVCTLDRPGARPAGIIDSQFEQLRVDVQVFEEEETRSQGP</sequence>
<reference evidence="2 3" key="3">
    <citation type="submission" date="2020-08" db="EMBL/GenBank/DDBJ databases">
        <title>Genomic Encyclopedia of Type Strains, Phase IV (KMG-IV): sequencing the most valuable type-strain genomes for metagenomic binning, comparative biology and taxonomic classification.</title>
        <authorList>
            <person name="Goeker M."/>
        </authorList>
    </citation>
    <scope>NUCLEOTIDE SEQUENCE [LARGE SCALE GENOMIC DNA]</scope>
    <source>
        <strain evidence="2 3">DSM 27521</strain>
    </source>
</reference>
<gene>
    <name evidence="1" type="ORF">GCM10017781_30330</name>
    <name evidence="2" type="ORF">HNQ07_003105</name>
</gene>
<dbReference type="AlphaFoldDB" id="A0A7W8KG74"/>
<comment type="caution">
    <text evidence="2">The sequence shown here is derived from an EMBL/GenBank/DDBJ whole genome shotgun (WGS) entry which is preliminary data.</text>
</comment>
<accession>A0A7W8KG74</accession>
<organism evidence="2 3">
    <name type="scientific">Deinococcus metalli</name>
    <dbReference type="NCBI Taxonomy" id="1141878"/>
    <lineage>
        <taxon>Bacteria</taxon>
        <taxon>Thermotogati</taxon>
        <taxon>Deinococcota</taxon>
        <taxon>Deinococci</taxon>
        <taxon>Deinococcales</taxon>
        <taxon>Deinococcaceae</taxon>
        <taxon>Deinococcus</taxon>
    </lineage>
</organism>
<reference evidence="4" key="2">
    <citation type="journal article" date="2019" name="Int. J. Syst. Evol. Microbiol.">
        <title>The Global Catalogue of Microorganisms (GCM) 10K type strain sequencing project: providing services to taxonomists for standard genome sequencing and annotation.</title>
        <authorList>
            <consortium name="The Broad Institute Genomics Platform"/>
            <consortium name="The Broad Institute Genome Sequencing Center for Infectious Disease"/>
            <person name="Wu L."/>
            <person name="Ma J."/>
        </authorList>
    </citation>
    <scope>NUCLEOTIDE SEQUENCE [LARGE SCALE GENOMIC DNA]</scope>
    <source>
        <strain evidence="4">CGMCC 1.18437</strain>
    </source>
</reference>
<dbReference type="EMBL" id="BNAJ01000008">
    <property type="protein sequence ID" value="GHF52016.1"/>
    <property type="molecule type" value="Genomic_DNA"/>
</dbReference>
<protein>
    <submittedName>
        <fullName evidence="2">Uncharacterized protein</fullName>
    </submittedName>
</protein>
<name>A0A7W8KG74_9DEIO</name>
<evidence type="ECO:0000313" key="2">
    <source>
        <dbReference type="EMBL" id="MBB5377606.1"/>
    </source>
</evidence>
<dbReference type="Proteomes" id="UP000619376">
    <property type="component" value="Unassembled WGS sequence"/>
</dbReference>
<dbReference type="EMBL" id="JACHFK010000008">
    <property type="protein sequence ID" value="MBB5377606.1"/>
    <property type="molecule type" value="Genomic_DNA"/>
</dbReference>
<evidence type="ECO:0000313" key="3">
    <source>
        <dbReference type="Proteomes" id="UP000539473"/>
    </source>
</evidence>
<reference evidence="1" key="4">
    <citation type="submission" date="2024-05" db="EMBL/GenBank/DDBJ databases">
        <authorList>
            <person name="Sun Q."/>
            <person name="Zhou Y."/>
        </authorList>
    </citation>
    <scope>NUCLEOTIDE SEQUENCE</scope>
    <source>
        <strain evidence="1">CGMCC 1.18437</strain>
    </source>
</reference>
<reference evidence="1" key="1">
    <citation type="journal article" date="2014" name="Int. J. Syst. Evol. Microbiol.">
        <title>Complete genome of a new Firmicutes species belonging to the dominant human colonic microbiota ('Ruminococcus bicirculans') reveals two chromosomes and a selective capacity to utilize plant glucans.</title>
        <authorList>
            <consortium name="NISC Comparative Sequencing Program"/>
            <person name="Wegmann U."/>
            <person name="Louis P."/>
            <person name="Goesmann A."/>
            <person name="Henrissat B."/>
            <person name="Duncan S.H."/>
            <person name="Flint H.J."/>
        </authorList>
    </citation>
    <scope>NUCLEOTIDE SEQUENCE</scope>
    <source>
        <strain evidence="1">CGMCC 1.18437</strain>
    </source>
</reference>
<dbReference type="Proteomes" id="UP000539473">
    <property type="component" value="Unassembled WGS sequence"/>
</dbReference>